<dbReference type="HOGENOM" id="CLU_1750239_0_0_1"/>
<reference evidence="2 3" key="1">
    <citation type="journal article" date="2013" name="BMC Genomics">
        <title>The genome and transcriptome of the pine saprophyte Ophiostoma piceae, and a comparison with the bark beetle-associated pine pathogen Grosmannia clavigera.</title>
        <authorList>
            <person name="Haridas S."/>
            <person name="Wang Y."/>
            <person name="Lim L."/>
            <person name="Massoumi Alamouti S."/>
            <person name="Jackman S."/>
            <person name="Docking R."/>
            <person name="Robertson G."/>
            <person name="Birol I."/>
            <person name="Bohlmann J."/>
            <person name="Breuil C."/>
        </authorList>
    </citation>
    <scope>NUCLEOTIDE SEQUENCE [LARGE SCALE GENOMIC DNA]</scope>
    <source>
        <strain evidence="2 3">UAMH 11346</strain>
    </source>
</reference>
<gene>
    <name evidence="2" type="ORF">F503_00790</name>
</gene>
<accession>S3C5D0</accession>
<name>S3C5D0_OPHP1</name>
<dbReference type="Proteomes" id="UP000016923">
    <property type="component" value="Unassembled WGS sequence"/>
</dbReference>
<feature type="region of interest" description="Disordered" evidence="1">
    <location>
        <begin position="72"/>
        <end position="149"/>
    </location>
</feature>
<evidence type="ECO:0000313" key="3">
    <source>
        <dbReference type="Proteomes" id="UP000016923"/>
    </source>
</evidence>
<protein>
    <submittedName>
        <fullName evidence="2">Non-ribosomal peptide synthase amino acid adenylation</fullName>
    </submittedName>
</protein>
<proteinExistence type="predicted"/>
<evidence type="ECO:0000256" key="1">
    <source>
        <dbReference type="SAM" id="MobiDB-lite"/>
    </source>
</evidence>
<dbReference type="OrthoDB" id="10612238at2759"/>
<feature type="compositionally biased region" description="Basic and acidic residues" evidence="1">
    <location>
        <begin position="72"/>
        <end position="90"/>
    </location>
</feature>
<evidence type="ECO:0000313" key="2">
    <source>
        <dbReference type="EMBL" id="EPE08007.1"/>
    </source>
</evidence>
<dbReference type="VEuPathDB" id="FungiDB:F503_00790"/>
<dbReference type="EMBL" id="KE148149">
    <property type="protein sequence ID" value="EPE08007.1"/>
    <property type="molecule type" value="Genomic_DNA"/>
</dbReference>
<organism evidence="2 3">
    <name type="scientific">Ophiostoma piceae (strain UAMH 11346)</name>
    <name type="common">Sap stain fungus</name>
    <dbReference type="NCBI Taxonomy" id="1262450"/>
    <lineage>
        <taxon>Eukaryota</taxon>
        <taxon>Fungi</taxon>
        <taxon>Dikarya</taxon>
        <taxon>Ascomycota</taxon>
        <taxon>Pezizomycotina</taxon>
        <taxon>Sordariomycetes</taxon>
        <taxon>Sordariomycetidae</taxon>
        <taxon>Ophiostomatales</taxon>
        <taxon>Ophiostomataceae</taxon>
        <taxon>Ophiostoma</taxon>
    </lineage>
</organism>
<dbReference type="AlphaFoldDB" id="S3C5D0"/>
<keyword evidence="3" id="KW-1185">Reference proteome</keyword>
<sequence length="149" mass="16632">MSRVVNTENGVWWWGASRAWRGGQTYPTNYGECLSLVLWQRLVSGRSKAYRSSIVTFGGAARCELEGKEWIDGEEKRKNRGDEGRVKGEHGGISMAARLQSRDGDPWETGDWETGRLGDWETGRLGDWETGDHSAPEEPARTGDGLETD</sequence>
<feature type="compositionally biased region" description="Basic and acidic residues" evidence="1">
    <location>
        <begin position="113"/>
        <end position="141"/>
    </location>
</feature>